<dbReference type="EMBL" id="JAGMUV010000001">
    <property type="protein sequence ID" value="KAH7175428.1"/>
    <property type="molecule type" value="Genomic_DNA"/>
</dbReference>
<feature type="compositionally biased region" description="Polar residues" evidence="1">
    <location>
        <begin position="1"/>
        <end position="13"/>
    </location>
</feature>
<accession>A0A9P9FQS6</accession>
<feature type="compositionally biased region" description="Polar residues" evidence="1">
    <location>
        <begin position="176"/>
        <end position="188"/>
    </location>
</feature>
<protein>
    <submittedName>
        <fullName evidence="2">Uncharacterized protein</fullName>
    </submittedName>
</protein>
<dbReference type="OrthoDB" id="3557758at2759"/>
<gene>
    <name evidence="2" type="ORF">EDB81DRAFT_895954</name>
</gene>
<evidence type="ECO:0000313" key="3">
    <source>
        <dbReference type="Proteomes" id="UP000738349"/>
    </source>
</evidence>
<feature type="region of interest" description="Disordered" evidence="1">
    <location>
        <begin position="1"/>
        <end position="51"/>
    </location>
</feature>
<dbReference type="AlphaFoldDB" id="A0A9P9FQS6"/>
<feature type="region of interest" description="Disordered" evidence="1">
    <location>
        <begin position="422"/>
        <end position="447"/>
    </location>
</feature>
<evidence type="ECO:0000256" key="1">
    <source>
        <dbReference type="SAM" id="MobiDB-lite"/>
    </source>
</evidence>
<feature type="region of interest" description="Disordered" evidence="1">
    <location>
        <begin position="88"/>
        <end position="124"/>
    </location>
</feature>
<name>A0A9P9FQS6_9HYPO</name>
<feature type="compositionally biased region" description="Low complexity" evidence="1">
    <location>
        <begin position="194"/>
        <end position="257"/>
    </location>
</feature>
<comment type="caution">
    <text evidence="2">The sequence shown here is derived from an EMBL/GenBank/DDBJ whole genome shotgun (WGS) entry which is preliminary data.</text>
</comment>
<reference evidence="2" key="1">
    <citation type="journal article" date="2021" name="Nat. Commun.">
        <title>Genetic determinants of endophytism in the Arabidopsis root mycobiome.</title>
        <authorList>
            <person name="Mesny F."/>
            <person name="Miyauchi S."/>
            <person name="Thiergart T."/>
            <person name="Pickel B."/>
            <person name="Atanasova L."/>
            <person name="Karlsson M."/>
            <person name="Huettel B."/>
            <person name="Barry K.W."/>
            <person name="Haridas S."/>
            <person name="Chen C."/>
            <person name="Bauer D."/>
            <person name="Andreopoulos W."/>
            <person name="Pangilinan J."/>
            <person name="LaButti K."/>
            <person name="Riley R."/>
            <person name="Lipzen A."/>
            <person name="Clum A."/>
            <person name="Drula E."/>
            <person name="Henrissat B."/>
            <person name="Kohler A."/>
            <person name="Grigoriev I.V."/>
            <person name="Martin F.M."/>
            <person name="Hacquard S."/>
        </authorList>
    </citation>
    <scope>NUCLEOTIDE SEQUENCE</scope>
    <source>
        <strain evidence="2">MPI-CAGE-AT-0147</strain>
    </source>
</reference>
<feature type="compositionally biased region" description="Low complexity" evidence="1">
    <location>
        <begin position="16"/>
        <end position="28"/>
    </location>
</feature>
<proteinExistence type="predicted"/>
<sequence length="447" mass="48585">MATSHAEQGTVGHNISRLPKSTSTTKLLSKTKRKRPTISGPMGPIKNSRGPDFVRSEQLIIVPAIKDCSSEESLFVKGISEAKKTTRRISASFQKQGPPSSHPTTAKSDFNATTTCQINPSKRLPTTMSLTATTKSWITPNLTFGNMPSHDTIPQDENAPPPGHEAVSPRQPTAPPKSQLTKSRTLSVLTDLKSSISRPSLASRSANSRAFSGSSRKTSLSSSASTLVAASSSCLRPPRPSLTSLSRSSSSSTPETPHQLQPGQIDKAQPSAYWSGRFMALHDRLLAESLDYDLSQSSLISLSDPIQNQRLAPDRRVANLRPTHLSHSTTTSALTILASSKPRIPAASDDETRCLRVFLRLGSCCITPEARRSLHDWQQTYARRVNRPGLLPEGGTMHEKGMMNRIFGSGVRKSEIKSLSALREASNARRGKESRRAWTGGKRLSVY</sequence>
<feature type="region of interest" description="Disordered" evidence="1">
    <location>
        <begin position="139"/>
        <end position="266"/>
    </location>
</feature>
<feature type="compositionally biased region" description="Basic and acidic residues" evidence="1">
    <location>
        <begin position="426"/>
        <end position="436"/>
    </location>
</feature>
<keyword evidence="3" id="KW-1185">Reference proteome</keyword>
<evidence type="ECO:0000313" key="2">
    <source>
        <dbReference type="EMBL" id="KAH7175428.1"/>
    </source>
</evidence>
<organism evidence="2 3">
    <name type="scientific">Dactylonectria macrodidyma</name>
    <dbReference type="NCBI Taxonomy" id="307937"/>
    <lineage>
        <taxon>Eukaryota</taxon>
        <taxon>Fungi</taxon>
        <taxon>Dikarya</taxon>
        <taxon>Ascomycota</taxon>
        <taxon>Pezizomycotina</taxon>
        <taxon>Sordariomycetes</taxon>
        <taxon>Hypocreomycetidae</taxon>
        <taxon>Hypocreales</taxon>
        <taxon>Nectriaceae</taxon>
        <taxon>Dactylonectria</taxon>
    </lineage>
</organism>
<dbReference type="Proteomes" id="UP000738349">
    <property type="component" value="Unassembled WGS sequence"/>
</dbReference>